<evidence type="ECO:0000313" key="12">
    <source>
        <dbReference type="Proteomes" id="UP000235965"/>
    </source>
</evidence>
<feature type="transmembrane region" description="Helical" evidence="9">
    <location>
        <begin position="219"/>
        <end position="240"/>
    </location>
</feature>
<evidence type="ECO:0000256" key="5">
    <source>
        <dbReference type="ARBA" id="ARBA00023136"/>
    </source>
</evidence>
<evidence type="ECO:0000256" key="4">
    <source>
        <dbReference type="ARBA" id="ARBA00022989"/>
    </source>
</evidence>
<dbReference type="PANTHER" id="PTHR48021">
    <property type="match status" value="1"/>
</dbReference>
<dbReference type="InterPro" id="IPR050549">
    <property type="entry name" value="MFS_Trehalose_Transporter"/>
</dbReference>
<keyword evidence="2" id="KW-1003">Cell membrane</keyword>
<organism evidence="11 12">
    <name type="scientific">Cryptotermes secundus</name>
    <dbReference type="NCBI Taxonomy" id="105785"/>
    <lineage>
        <taxon>Eukaryota</taxon>
        <taxon>Metazoa</taxon>
        <taxon>Ecdysozoa</taxon>
        <taxon>Arthropoda</taxon>
        <taxon>Hexapoda</taxon>
        <taxon>Insecta</taxon>
        <taxon>Pterygota</taxon>
        <taxon>Neoptera</taxon>
        <taxon>Polyneoptera</taxon>
        <taxon>Dictyoptera</taxon>
        <taxon>Blattodea</taxon>
        <taxon>Blattoidea</taxon>
        <taxon>Termitoidae</taxon>
        <taxon>Kalotermitidae</taxon>
        <taxon>Cryptotermitinae</taxon>
        <taxon>Cryptotermes</taxon>
    </lineage>
</organism>
<feature type="transmembrane region" description="Helical" evidence="9">
    <location>
        <begin position="194"/>
        <end position="213"/>
    </location>
</feature>
<keyword evidence="12" id="KW-1185">Reference proteome</keyword>
<dbReference type="InterPro" id="IPR005828">
    <property type="entry name" value="MFS_sugar_transport-like"/>
</dbReference>
<keyword evidence="3 9" id="KW-0812">Transmembrane</keyword>
<dbReference type="AlphaFoldDB" id="A0A2J7PIG8"/>
<comment type="caution">
    <text evidence="11">The sequence shown here is derived from an EMBL/GenBank/DDBJ whole genome shotgun (WGS) entry which is preliminary data.</text>
</comment>
<dbReference type="Gene3D" id="1.20.1250.20">
    <property type="entry name" value="MFS general substrate transporter like domains"/>
    <property type="match status" value="1"/>
</dbReference>
<dbReference type="InterPro" id="IPR003663">
    <property type="entry name" value="Sugar/inositol_transpt"/>
</dbReference>
<proteinExistence type="inferred from homology"/>
<feature type="domain" description="Major facilitator superfamily (MFS) profile" evidence="10">
    <location>
        <begin position="57"/>
        <end position="511"/>
    </location>
</feature>
<feature type="transmembrane region" description="Helical" evidence="9">
    <location>
        <begin position="488"/>
        <end position="507"/>
    </location>
</feature>
<dbReference type="PROSITE" id="PS50850">
    <property type="entry name" value="MFS"/>
    <property type="match status" value="1"/>
</dbReference>
<name>A0A2J7PIG8_9NEOP</name>
<keyword evidence="5 9" id="KW-0472">Membrane</keyword>
<dbReference type="GO" id="GO:0051119">
    <property type="term" value="F:sugar transmembrane transporter activity"/>
    <property type="evidence" value="ECO:0007669"/>
    <property type="project" value="InterPro"/>
</dbReference>
<feature type="transmembrane region" description="Helical" evidence="9">
    <location>
        <begin position="420"/>
        <end position="444"/>
    </location>
</feature>
<dbReference type="SUPFAM" id="SSF103473">
    <property type="entry name" value="MFS general substrate transporter"/>
    <property type="match status" value="1"/>
</dbReference>
<evidence type="ECO:0000256" key="9">
    <source>
        <dbReference type="SAM" id="Phobius"/>
    </source>
</evidence>
<comment type="similarity">
    <text evidence="7">Belongs to the major facilitator superfamily. Sugar transporter (TC 2.A.1.1) family. Trehalose transporter subfamily.</text>
</comment>
<dbReference type="EMBL" id="NEVH01025127">
    <property type="protein sequence ID" value="PNF16135.1"/>
    <property type="molecule type" value="Genomic_DNA"/>
</dbReference>
<feature type="transmembrane region" description="Helical" evidence="9">
    <location>
        <begin position="160"/>
        <end position="182"/>
    </location>
</feature>
<feature type="transmembrane region" description="Helical" evidence="9">
    <location>
        <begin position="324"/>
        <end position="343"/>
    </location>
</feature>
<accession>A0A2J7PIG8</accession>
<sequence>MPVFCQTVTITFVVTWLKSCYHSVLQYLRPESMSREQLEICVVDPTGEPEKRKKIWPQHLAAVLATMSAACAGAVDGWTAAGIPHLEQPYNLSDNITIPGITYDEGSWIGSLSPLGSLVGAIPAGYLANLLGRRLLILLMAAPMLLGWVMIVLANNSILVLYTARFILGFTCGIITVASPLYSEEISEVRIRGALGVYLDLMFNVGILYVYIFGAVLPYLWMSIASTILPVLFAVSFFWMPESPIYLLSKGRIDEAEKSLCWLRGAGSQYSADIQDELKEMQSFIKASKVNTSASNDKISIPAMISKSFKNISFTSATAKAMNIIFGLMAFRQLCGMNAVLAYTVEIFKVAGSSLNPHLCTIIVGIIQLMATFIPSFIVDRVGRRVLLIISGAGMAVCLLAMVIRFYLLKQGIDIPFMGWLPVIAVNLYIVACSIGFGPLPWFMMPELLSNEAKNWVSSFAVCLNWALAFFVTKFFPIMINDMGSEATYGTFLVICLLGTIFIMIFVPETKGKTREEIHHQLSSK</sequence>
<protein>
    <submittedName>
        <fullName evidence="11">Facilitated trehalose transporter Tret1</fullName>
    </submittedName>
</protein>
<keyword evidence="8" id="KW-0813">Transport</keyword>
<feature type="transmembrane region" description="Helical" evidence="9">
    <location>
        <begin position="386"/>
        <end position="408"/>
    </location>
</feature>
<reference evidence="11 12" key="1">
    <citation type="submission" date="2017-12" db="EMBL/GenBank/DDBJ databases">
        <title>Hemimetabolous genomes reveal molecular basis of termite eusociality.</title>
        <authorList>
            <person name="Harrison M.C."/>
            <person name="Jongepier E."/>
            <person name="Robertson H.M."/>
            <person name="Arning N."/>
            <person name="Bitard-Feildel T."/>
            <person name="Chao H."/>
            <person name="Childers C.P."/>
            <person name="Dinh H."/>
            <person name="Doddapaneni H."/>
            <person name="Dugan S."/>
            <person name="Gowin J."/>
            <person name="Greiner C."/>
            <person name="Han Y."/>
            <person name="Hu H."/>
            <person name="Hughes D.S.T."/>
            <person name="Huylmans A.-K."/>
            <person name="Kemena C."/>
            <person name="Kremer L.P.M."/>
            <person name="Lee S.L."/>
            <person name="Lopez-Ezquerra A."/>
            <person name="Mallet L."/>
            <person name="Monroy-Kuhn J.M."/>
            <person name="Moser A."/>
            <person name="Murali S.C."/>
            <person name="Muzny D.M."/>
            <person name="Otani S."/>
            <person name="Piulachs M.-D."/>
            <person name="Poelchau M."/>
            <person name="Qu J."/>
            <person name="Schaub F."/>
            <person name="Wada-Katsumata A."/>
            <person name="Worley K.C."/>
            <person name="Xie Q."/>
            <person name="Ylla G."/>
            <person name="Poulsen M."/>
            <person name="Gibbs R.A."/>
            <person name="Schal C."/>
            <person name="Richards S."/>
            <person name="Belles X."/>
            <person name="Korb J."/>
            <person name="Bornberg-Bauer E."/>
        </authorList>
    </citation>
    <scope>NUCLEOTIDE SEQUENCE [LARGE SCALE GENOMIC DNA]</scope>
    <source>
        <tissue evidence="11">Whole body</tissue>
    </source>
</reference>
<keyword evidence="4 9" id="KW-1133">Transmembrane helix</keyword>
<dbReference type="InterPro" id="IPR005829">
    <property type="entry name" value="Sugar_transporter_CS"/>
</dbReference>
<dbReference type="PRINTS" id="PR00171">
    <property type="entry name" value="SUGRTRNSPORT"/>
</dbReference>
<dbReference type="Proteomes" id="UP000235965">
    <property type="component" value="Unassembled WGS sequence"/>
</dbReference>
<dbReference type="NCBIfam" id="TIGR00879">
    <property type="entry name" value="SP"/>
    <property type="match status" value="1"/>
</dbReference>
<evidence type="ECO:0000256" key="1">
    <source>
        <dbReference type="ARBA" id="ARBA00004651"/>
    </source>
</evidence>
<dbReference type="InterPro" id="IPR036259">
    <property type="entry name" value="MFS_trans_sf"/>
</dbReference>
<dbReference type="FunFam" id="1.20.1250.20:FF:000055">
    <property type="entry name" value="Facilitated trehalose transporter Tret1-2 homolog"/>
    <property type="match status" value="1"/>
</dbReference>
<comment type="subcellular location">
    <subcellularLocation>
        <location evidence="1">Cell membrane</location>
        <topology evidence="1">Multi-pass membrane protein</topology>
    </subcellularLocation>
</comment>
<evidence type="ECO:0000313" key="11">
    <source>
        <dbReference type="EMBL" id="PNF16135.1"/>
    </source>
</evidence>
<keyword evidence="6" id="KW-0325">Glycoprotein</keyword>
<dbReference type="InterPro" id="IPR044775">
    <property type="entry name" value="MFS_ERD6/Tret1-like"/>
</dbReference>
<evidence type="ECO:0000256" key="8">
    <source>
        <dbReference type="RuleBase" id="RU003346"/>
    </source>
</evidence>
<dbReference type="PANTHER" id="PTHR48021:SF1">
    <property type="entry name" value="GH07001P-RELATED"/>
    <property type="match status" value="1"/>
</dbReference>
<gene>
    <name evidence="11" type="primary">Tret1_0</name>
    <name evidence="11" type="ORF">B7P43_G03282</name>
</gene>
<feature type="transmembrane region" description="Helical" evidence="9">
    <location>
        <begin position="135"/>
        <end position="154"/>
    </location>
</feature>
<evidence type="ECO:0000259" key="10">
    <source>
        <dbReference type="PROSITE" id="PS50850"/>
    </source>
</evidence>
<dbReference type="OrthoDB" id="6612291at2759"/>
<evidence type="ECO:0000256" key="7">
    <source>
        <dbReference type="ARBA" id="ARBA00024348"/>
    </source>
</evidence>
<dbReference type="InParanoid" id="A0A2J7PIG8"/>
<evidence type="ECO:0000256" key="2">
    <source>
        <dbReference type="ARBA" id="ARBA00022475"/>
    </source>
</evidence>
<feature type="transmembrane region" description="Helical" evidence="9">
    <location>
        <begin position="456"/>
        <end position="476"/>
    </location>
</feature>
<dbReference type="Pfam" id="PF00083">
    <property type="entry name" value="Sugar_tr"/>
    <property type="match status" value="1"/>
</dbReference>
<feature type="transmembrane region" description="Helical" evidence="9">
    <location>
        <begin position="355"/>
        <end position="379"/>
    </location>
</feature>
<evidence type="ECO:0000256" key="6">
    <source>
        <dbReference type="ARBA" id="ARBA00023180"/>
    </source>
</evidence>
<dbReference type="PROSITE" id="PS00217">
    <property type="entry name" value="SUGAR_TRANSPORT_2"/>
    <property type="match status" value="1"/>
</dbReference>
<dbReference type="InterPro" id="IPR020846">
    <property type="entry name" value="MFS_dom"/>
</dbReference>
<dbReference type="STRING" id="105785.A0A2J7PIG8"/>
<dbReference type="CDD" id="cd17358">
    <property type="entry name" value="MFS_GLUT6_8_Class3_like"/>
    <property type="match status" value="1"/>
</dbReference>
<evidence type="ECO:0000256" key="3">
    <source>
        <dbReference type="ARBA" id="ARBA00022692"/>
    </source>
</evidence>
<feature type="transmembrane region" description="Helical" evidence="9">
    <location>
        <begin position="60"/>
        <end position="86"/>
    </location>
</feature>
<dbReference type="GO" id="GO:0005886">
    <property type="term" value="C:plasma membrane"/>
    <property type="evidence" value="ECO:0007669"/>
    <property type="project" value="UniProtKB-SubCell"/>
</dbReference>
<feature type="transmembrane region" description="Helical" evidence="9">
    <location>
        <begin position="106"/>
        <end position="128"/>
    </location>
</feature>